<reference evidence="4 5" key="1">
    <citation type="submission" date="2021-06" db="EMBL/GenBank/DDBJ databases">
        <title>Complete genome of Haloferula helveola possessing various polysaccharide degrading enzymes.</title>
        <authorList>
            <person name="Takami H."/>
            <person name="Huang C."/>
            <person name="Hamasaki K."/>
        </authorList>
    </citation>
    <scope>NUCLEOTIDE SEQUENCE [LARGE SCALE GENOMIC DNA]</scope>
    <source>
        <strain evidence="4 5">CN-1</strain>
    </source>
</reference>
<feature type="domain" description="Methyltransferase type 11" evidence="3">
    <location>
        <begin position="66"/>
        <end position="158"/>
    </location>
</feature>
<dbReference type="InterPro" id="IPR029063">
    <property type="entry name" value="SAM-dependent_MTases_sf"/>
</dbReference>
<evidence type="ECO:0000313" key="5">
    <source>
        <dbReference type="Proteomes" id="UP001374893"/>
    </source>
</evidence>
<keyword evidence="2" id="KW-0812">Transmembrane</keyword>
<dbReference type="SUPFAM" id="SSF53335">
    <property type="entry name" value="S-adenosyl-L-methionine-dependent methyltransferases"/>
    <property type="match status" value="1"/>
</dbReference>
<dbReference type="CDD" id="cd02440">
    <property type="entry name" value="AdoMet_MTases"/>
    <property type="match status" value="1"/>
</dbReference>
<dbReference type="InterPro" id="IPR013216">
    <property type="entry name" value="Methyltransf_11"/>
</dbReference>
<dbReference type="GO" id="GO:0032259">
    <property type="term" value="P:methylation"/>
    <property type="evidence" value="ECO:0007669"/>
    <property type="project" value="UniProtKB-KW"/>
</dbReference>
<accession>A0ABM7RJ17</accession>
<dbReference type="Gene3D" id="3.40.50.150">
    <property type="entry name" value="Vaccinia Virus protein VP39"/>
    <property type="match status" value="1"/>
</dbReference>
<dbReference type="Pfam" id="PF08241">
    <property type="entry name" value="Methyltransf_11"/>
    <property type="match status" value="1"/>
</dbReference>
<dbReference type="InterPro" id="IPR050447">
    <property type="entry name" value="Erg6_SMT_methyltransf"/>
</dbReference>
<keyword evidence="4" id="KW-0489">Methyltransferase</keyword>
<dbReference type="PANTHER" id="PTHR44068:SF11">
    <property type="entry name" value="GERANYL DIPHOSPHATE 2-C-METHYLTRANSFERASE"/>
    <property type="match status" value="1"/>
</dbReference>
<dbReference type="RefSeq" id="WP_338689881.1">
    <property type="nucleotide sequence ID" value="NZ_AP024702.1"/>
</dbReference>
<keyword evidence="1" id="KW-0808">Transferase</keyword>
<feature type="transmembrane region" description="Helical" evidence="2">
    <location>
        <begin position="249"/>
        <end position="270"/>
    </location>
</feature>
<protein>
    <submittedName>
        <fullName evidence="4">Methyltransferase</fullName>
    </submittedName>
</protein>
<keyword evidence="2" id="KW-0472">Membrane</keyword>
<evidence type="ECO:0000256" key="1">
    <source>
        <dbReference type="ARBA" id="ARBA00022679"/>
    </source>
</evidence>
<name>A0ABM7RJ17_9BACT</name>
<dbReference type="Proteomes" id="UP001374893">
    <property type="component" value="Chromosome"/>
</dbReference>
<organism evidence="4 5">
    <name type="scientific">Haloferula helveola</name>
    <dbReference type="NCBI Taxonomy" id="490095"/>
    <lineage>
        <taxon>Bacteria</taxon>
        <taxon>Pseudomonadati</taxon>
        <taxon>Verrucomicrobiota</taxon>
        <taxon>Verrucomicrobiia</taxon>
        <taxon>Verrucomicrobiales</taxon>
        <taxon>Verrucomicrobiaceae</taxon>
        <taxon>Haloferula</taxon>
    </lineage>
</organism>
<sequence>MGNEGLPDDVAAHYDDLDPLYRRIWGEHLHHGLWRTGDESPEQAAEAMTELVGERLGLHSGQWLCDVGCGYGRMARELAGRFDVRVTGLTISEKQAARAMRDVDDRVHITHGDWMDNGLPDQRFDAVLAVESLEHMHDPARAVAEMARVLRPGGRVVLCCWLRIPDPLPWERRFLLDPIAEDGRLAGMSTERQVTGWLEAAGLVLEQSEDLSREVERTWPVCIGRSTKALFTDSGTRRFLLARFGRSRAIGVTLFRIWAAYVLGAMRYVIFTARKPG</sequence>
<dbReference type="EMBL" id="AP024702">
    <property type="protein sequence ID" value="BCX47607.1"/>
    <property type="molecule type" value="Genomic_DNA"/>
</dbReference>
<dbReference type="GO" id="GO:0008168">
    <property type="term" value="F:methyltransferase activity"/>
    <property type="evidence" value="ECO:0007669"/>
    <property type="project" value="UniProtKB-KW"/>
</dbReference>
<evidence type="ECO:0000256" key="2">
    <source>
        <dbReference type="SAM" id="Phobius"/>
    </source>
</evidence>
<evidence type="ECO:0000259" key="3">
    <source>
        <dbReference type="Pfam" id="PF08241"/>
    </source>
</evidence>
<dbReference type="PANTHER" id="PTHR44068">
    <property type="entry name" value="ZGC:194242"/>
    <property type="match status" value="1"/>
</dbReference>
<keyword evidence="5" id="KW-1185">Reference proteome</keyword>
<keyword evidence="2" id="KW-1133">Transmembrane helix</keyword>
<proteinExistence type="predicted"/>
<evidence type="ECO:0000313" key="4">
    <source>
        <dbReference type="EMBL" id="BCX47607.1"/>
    </source>
</evidence>
<gene>
    <name evidence="4" type="ORF">HAHE_15150</name>
</gene>